<dbReference type="InterPro" id="IPR050763">
    <property type="entry name" value="ABC_transporter_ATP-binding"/>
</dbReference>
<dbReference type="InterPro" id="IPR003593">
    <property type="entry name" value="AAA+_ATPase"/>
</dbReference>
<dbReference type="Proteomes" id="UP001216907">
    <property type="component" value="Unassembled WGS sequence"/>
</dbReference>
<evidence type="ECO:0000256" key="3">
    <source>
        <dbReference type="ARBA" id="ARBA00022458"/>
    </source>
</evidence>
<evidence type="ECO:0000259" key="6">
    <source>
        <dbReference type="PROSITE" id="PS50893"/>
    </source>
</evidence>
<evidence type="ECO:0000256" key="4">
    <source>
        <dbReference type="ARBA" id="ARBA00022741"/>
    </source>
</evidence>
<dbReference type="SUPFAM" id="SSF52540">
    <property type="entry name" value="P-loop containing nucleoside triphosphate hydrolases"/>
    <property type="match status" value="1"/>
</dbReference>
<evidence type="ECO:0000313" key="8">
    <source>
        <dbReference type="Proteomes" id="UP001216907"/>
    </source>
</evidence>
<gene>
    <name evidence="7" type="ORF">PZE19_07275</name>
</gene>
<dbReference type="RefSeq" id="WP_277859913.1">
    <property type="nucleotide sequence ID" value="NZ_JARRAG010000001.1"/>
</dbReference>
<dbReference type="PANTHER" id="PTHR42711">
    <property type="entry name" value="ABC TRANSPORTER ATP-BINDING PROTEIN"/>
    <property type="match status" value="1"/>
</dbReference>
<keyword evidence="5 7" id="KW-0067">ATP-binding</keyword>
<dbReference type="InterPro" id="IPR017871">
    <property type="entry name" value="ABC_transporter-like_CS"/>
</dbReference>
<dbReference type="PROSITE" id="PS50893">
    <property type="entry name" value="ABC_TRANSPORTER_2"/>
    <property type="match status" value="1"/>
</dbReference>
<protein>
    <submittedName>
        <fullName evidence="7">ABC transporter ATP-binding protein</fullName>
    </submittedName>
</protein>
<name>A0ABT6F7J8_9BACT</name>
<proteinExistence type="inferred from homology"/>
<evidence type="ECO:0000313" key="7">
    <source>
        <dbReference type="EMBL" id="MDG3003563.1"/>
    </source>
</evidence>
<accession>A0ABT6F7J8</accession>
<dbReference type="PANTHER" id="PTHR42711:SF5">
    <property type="entry name" value="ABC TRANSPORTER ATP-BINDING PROTEIN NATA"/>
    <property type="match status" value="1"/>
</dbReference>
<comment type="similarity">
    <text evidence="1">Belongs to the ABC transporter superfamily.</text>
</comment>
<comment type="caution">
    <text evidence="7">The sequence shown here is derived from an EMBL/GenBank/DDBJ whole genome shotgun (WGS) entry which is preliminary data.</text>
</comment>
<dbReference type="Pfam" id="PF00005">
    <property type="entry name" value="ABC_tran"/>
    <property type="match status" value="1"/>
</dbReference>
<keyword evidence="3" id="KW-0536">Nodulation</keyword>
<evidence type="ECO:0000256" key="5">
    <source>
        <dbReference type="ARBA" id="ARBA00022840"/>
    </source>
</evidence>
<dbReference type="SMART" id="SM00382">
    <property type="entry name" value="AAA"/>
    <property type="match status" value="1"/>
</dbReference>
<feature type="domain" description="ABC transporter" evidence="6">
    <location>
        <begin position="7"/>
        <end position="236"/>
    </location>
</feature>
<reference evidence="7 8" key="1">
    <citation type="submission" date="2023-03" db="EMBL/GenBank/DDBJ databases">
        <title>Paludisphaera mucosa sp. nov. a novel planctomycete from northern fen.</title>
        <authorList>
            <person name="Ivanova A."/>
        </authorList>
    </citation>
    <scope>NUCLEOTIDE SEQUENCE [LARGE SCALE GENOMIC DNA]</scope>
    <source>
        <strain evidence="7 8">Pla2</strain>
    </source>
</reference>
<keyword evidence="8" id="KW-1185">Reference proteome</keyword>
<keyword evidence="2" id="KW-0813">Transport</keyword>
<dbReference type="CDD" id="cd03263">
    <property type="entry name" value="ABC_subfamily_A"/>
    <property type="match status" value="1"/>
</dbReference>
<dbReference type="InterPro" id="IPR003439">
    <property type="entry name" value="ABC_transporter-like_ATP-bd"/>
</dbReference>
<organism evidence="7 8">
    <name type="scientific">Paludisphaera mucosa</name>
    <dbReference type="NCBI Taxonomy" id="3030827"/>
    <lineage>
        <taxon>Bacteria</taxon>
        <taxon>Pseudomonadati</taxon>
        <taxon>Planctomycetota</taxon>
        <taxon>Planctomycetia</taxon>
        <taxon>Isosphaerales</taxon>
        <taxon>Isosphaeraceae</taxon>
        <taxon>Paludisphaera</taxon>
    </lineage>
</organism>
<evidence type="ECO:0000256" key="2">
    <source>
        <dbReference type="ARBA" id="ARBA00022448"/>
    </source>
</evidence>
<dbReference type="GO" id="GO:0005524">
    <property type="term" value="F:ATP binding"/>
    <property type="evidence" value="ECO:0007669"/>
    <property type="project" value="UniProtKB-KW"/>
</dbReference>
<dbReference type="Gene3D" id="3.40.50.300">
    <property type="entry name" value="P-loop containing nucleotide triphosphate hydrolases"/>
    <property type="match status" value="1"/>
</dbReference>
<dbReference type="InterPro" id="IPR027417">
    <property type="entry name" value="P-loop_NTPase"/>
</dbReference>
<dbReference type="EMBL" id="JARRAG010000001">
    <property type="protein sequence ID" value="MDG3003563.1"/>
    <property type="molecule type" value="Genomic_DNA"/>
</dbReference>
<keyword evidence="4" id="KW-0547">Nucleotide-binding</keyword>
<sequence length="336" mass="36579">MTTEPAIRVKDLRKEYPGRDGPVHAVAGVDLEIPPGECFGLLGPNGAGKTTTVEILEGLNRPTSGEVEVLGRRWDVEPTAIRERIGVTLQETRFPDKETVRELLTVFRSFYSHGLTVDGAMARVSLESKANALIEQLSGGQQQRLAVAVGLIGDPEILFLDEPTTGLDPQSRRQLWDVILDLRGRGRTVLLTTHYMDEAERLCDRVAVIDQGKIIALGSPAELIAKLGGEHVVEFGVEGEPIDPATFAALDSVLAARAEADGYSLTVGEPHRAIPALLDALDEVGRPLARLTTRHVSLEDVFVALTGRRLRDDEIEEPAVGGRNGRRWGRKARAAR</sequence>
<dbReference type="PROSITE" id="PS00211">
    <property type="entry name" value="ABC_TRANSPORTER_1"/>
    <property type="match status" value="1"/>
</dbReference>
<evidence type="ECO:0000256" key="1">
    <source>
        <dbReference type="ARBA" id="ARBA00005417"/>
    </source>
</evidence>